<feature type="compositionally biased region" description="Low complexity" evidence="1">
    <location>
        <begin position="193"/>
        <end position="208"/>
    </location>
</feature>
<organism evidence="3 4">
    <name type="scientific">Macrostomum lignano</name>
    <dbReference type="NCBI Taxonomy" id="282301"/>
    <lineage>
        <taxon>Eukaryota</taxon>
        <taxon>Metazoa</taxon>
        <taxon>Spiralia</taxon>
        <taxon>Lophotrochozoa</taxon>
        <taxon>Platyhelminthes</taxon>
        <taxon>Rhabditophora</taxon>
        <taxon>Macrostomorpha</taxon>
        <taxon>Macrostomida</taxon>
        <taxon>Macrostomidae</taxon>
        <taxon>Macrostomum</taxon>
    </lineage>
</organism>
<dbReference type="PANTHER" id="PTHR23167:SF46">
    <property type="entry name" value="EPS15 HOMOLOGY DOMAIN CONTAINING PROTEIN-BINDING PROTEIN 1, ISOFORM F"/>
    <property type="match status" value="1"/>
</dbReference>
<evidence type="ECO:0000313" key="3">
    <source>
        <dbReference type="Proteomes" id="UP000095280"/>
    </source>
</evidence>
<dbReference type="Pfam" id="PF00307">
    <property type="entry name" value="CH"/>
    <property type="match status" value="1"/>
</dbReference>
<name>A0A1I8GNR4_9PLAT</name>
<dbReference type="AlphaFoldDB" id="A0A1I8GNR4"/>
<proteinExistence type="predicted"/>
<accession>A0A1I8GNR4</accession>
<dbReference type="SMART" id="SM00033">
    <property type="entry name" value="CH"/>
    <property type="match status" value="1"/>
</dbReference>
<feature type="compositionally biased region" description="Low complexity" evidence="1">
    <location>
        <begin position="16"/>
        <end position="26"/>
    </location>
</feature>
<reference evidence="4" key="1">
    <citation type="submission" date="2016-11" db="UniProtKB">
        <authorList>
            <consortium name="WormBaseParasite"/>
        </authorList>
    </citation>
    <scope>IDENTIFICATION</scope>
</reference>
<dbReference type="InterPro" id="IPR036872">
    <property type="entry name" value="CH_dom_sf"/>
</dbReference>
<feature type="region of interest" description="Disordered" evidence="1">
    <location>
        <begin position="1"/>
        <end position="26"/>
    </location>
</feature>
<dbReference type="PANTHER" id="PTHR23167">
    <property type="entry name" value="CALPONIN HOMOLOGY DOMAIN-CONTAINING PROTEIN DDB_G0272472-RELATED"/>
    <property type="match status" value="1"/>
</dbReference>
<dbReference type="Gene3D" id="1.10.418.10">
    <property type="entry name" value="Calponin-like domain"/>
    <property type="match status" value="1"/>
</dbReference>
<dbReference type="InterPro" id="IPR050540">
    <property type="entry name" value="F-actin_Monoox_Mical"/>
</dbReference>
<dbReference type="WBParaSite" id="maker-uti_cns_0002490-snap-gene-0.12-mRNA-1">
    <property type="protein sequence ID" value="maker-uti_cns_0002490-snap-gene-0.12-mRNA-1"/>
    <property type="gene ID" value="maker-uti_cns_0002490-snap-gene-0.12"/>
</dbReference>
<dbReference type="InterPro" id="IPR001715">
    <property type="entry name" value="CH_dom"/>
</dbReference>
<dbReference type="PROSITE" id="PS50021">
    <property type="entry name" value="CH"/>
    <property type="match status" value="1"/>
</dbReference>
<evidence type="ECO:0000259" key="2">
    <source>
        <dbReference type="PROSITE" id="PS50021"/>
    </source>
</evidence>
<dbReference type="SUPFAM" id="SSF47576">
    <property type="entry name" value="Calponin-homology domain, CH-domain"/>
    <property type="match status" value="1"/>
</dbReference>
<sequence length="208" mass="23015">ISEILPSFSTASGSLQRQQQPQQQQQLDDNRAVRDFLLAWCRAELAPYGLSVTNFTSCWQDGRAFVCLLHRARPDLIDPERTSRLSNAERLRLAFDISERHLGVARLLEPEDVDTPHADDLSLITYLSALYDALADRPIGRGQVSDERDGDAEEEANKREELAYREAASELSAWLQRAAKEAAAAGDPPTGLTQARANAEAAQALLTE</sequence>
<feature type="region of interest" description="Disordered" evidence="1">
    <location>
        <begin position="179"/>
        <end position="208"/>
    </location>
</feature>
<evidence type="ECO:0000256" key="1">
    <source>
        <dbReference type="SAM" id="MobiDB-lite"/>
    </source>
</evidence>
<protein>
    <submittedName>
        <fullName evidence="4">Calponin-homology (CH) domain-containing protein</fullName>
    </submittedName>
</protein>
<feature type="domain" description="Calponin-homology (CH)" evidence="2">
    <location>
        <begin position="31"/>
        <end position="135"/>
    </location>
</feature>
<evidence type="ECO:0000313" key="4">
    <source>
        <dbReference type="WBParaSite" id="maker-uti_cns_0002490-snap-gene-0.12-mRNA-1"/>
    </source>
</evidence>
<dbReference type="Proteomes" id="UP000095280">
    <property type="component" value="Unplaced"/>
</dbReference>
<keyword evidence="3" id="KW-1185">Reference proteome</keyword>